<dbReference type="GO" id="GO:0005829">
    <property type="term" value="C:cytosol"/>
    <property type="evidence" value="ECO:0007669"/>
    <property type="project" value="TreeGrafter"/>
</dbReference>
<dbReference type="CDD" id="cd02209">
    <property type="entry name" value="cupin_XRE_C"/>
    <property type="match status" value="1"/>
</dbReference>
<dbReference type="SUPFAM" id="SSF47413">
    <property type="entry name" value="lambda repressor-like DNA-binding domains"/>
    <property type="match status" value="1"/>
</dbReference>
<dbReference type="Pfam" id="PF01381">
    <property type="entry name" value="HTH_3"/>
    <property type="match status" value="1"/>
</dbReference>
<evidence type="ECO:0000256" key="1">
    <source>
        <dbReference type="ARBA" id="ARBA00023125"/>
    </source>
</evidence>
<dbReference type="Gene3D" id="1.10.260.40">
    <property type="entry name" value="lambda repressor-like DNA-binding domains"/>
    <property type="match status" value="1"/>
</dbReference>
<keyword evidence="1" id="KW-0238">DNA-binding</keyword>
<proteinExistence type="predicted"/>
<dbReference type="GO" id="GO:0003677">
    <property type="term" value="F:DNA binding"/>
    <property type="evidence" value="ECO:0007669"/>
    <property type="project" value="UniProtKB-KW"/>
</dbReference>
<accession>A0A0Q0E3M0</accession>
<dbReference type="GO" id="GO:0003700">
    <property type="term" value="F:DNA-binding transcription factor activity"/>
    <property type="evidence" value="ECO:0007669"/>
    <property type="project" value="TreeGrafter"/>
</dbReference>
<dbReference type="PROSITE" id="PS50943">
    <property type="entry name" value="HTH_CROC1"/>
    <property type="match status" value="1"/>
</dbReference>
<dbReference type="InterPro" id="IPR050807">
    <property type="entry name" value="TransReg_Diox_bact_type"/>
</dbReference>
<protein>
    <submittedName>
        <fullName evidence="3">Transcriptional regulator</fullName>
    </submittedName>
</protein>
<evidence type="ECO:0000259" key="2">
    <source>
        <dbReference type="PROSITE" id="PS50943"/>
    </source>
</evidence>
<dbReference type="InterPro" id="IPR011051">
    <property type="entry name" value="RmlC_Cupin_sf"/>
</dbReference>
<dbReference type="SMART" id="SM00530">
    <property type="entry name" value="HTH_XRE"/>
    <property type="match status" value="1"/>
</dbReference>
<dbReference type="EMBL" id="LJRQ01000088">
    <property type="protein sequence ID" value="KPZ15973.1"/>
    <property type="molecule type" value="Genomic_DNA"/>
</dbReference>
<dbReference type="InterPro" id="IPR001387">
    <property type="entry name" value="Cro/C1-type_HTH"/>
</dbReference>
<feature type="domain" description="HTH cro/C1-type" evidence="2">
    <location>
        <begin position="21"/>
        <end position="75"/>
    </location>
</feature>
<dbReference type="SUPFAM" id="SSF51182">
    <property type="entry name" value="RmlC-like cupins"/>
    <property type="match status" value="1"/>
</dbReference>
<dbReference type="PANTHER" id="PTHR46797:SF10">
    <property type="entry name" value="BLR1115 PROTEIN"/>
    <property type="match status" value="1"/>
</dbReference>
<name>A0A0Q0E3M0_PSEA0</name>
<comment type="caution">
    <text evidence="3">The sequence shown here is derived from an EMBL/GenBank/DDBJ whole genome shotgun (WGS) entry which is preliminary data.</text>
</comment>
<evidence type="ECO:0000313" key="3">
    <source>
        <dbReference type="EMBL" id="KPZ15973.1"/>
    </source>
</evidence>
<gene>
    <name evidence="3" type="ORF">ALO41_03143</name>
</gene>
<dbReference type="Proteomes" id="UP000050266">
    <property type="component" value="Unassembled WGS sequence"/>
</dbReference>
<dbReference type="InterPro" id="IPR010982">
    <property type="entry name" value="Lambda_DNA-bd_dom_sf"/>
</dbReference>
<dbReference type="AlphaFoldDB" id="A0A0Q0E3M0"/>
<sequence>MFSIWNFLIVNNQPIDIALTLKAERTAREWSISELAQLSGVSKAMISKIENAQVSPTSTILGRLSGAFGLPLSTLLHRAEGRSGLLSRAAEQPRWVDPETGYTRQQISPREGWPLELISVKLPPGVRVSYPATAYVFLHQQVWITQGTLTFTKGATLYILEQGDCLQLGLPEEACTFENATPVTCEYVIALHRK</sequence>
<dbReference type="PATRIC" id="fig|251720.4.peg.4358"/>
<dbReference type="CDD" id="cd00093">
    <property type="entry name" value="HTH_XRE"/>
    <property type="match status" value="1"/>
</dbReference>
<organism evidence="3 4">
    <name type="scientific">Pseudomonas amygdali pv. ulmi</name>
    <dbReference type="NCBI Taxonomy" id="251720"/>
    <lineage>
        <taxon>Bacteria</taxon>
        <taxon>Pseudomonadati</taxon>
        <taxon>Pseudomonadota</taxon>
        <taxon>Gammaproteobacteria</taxon>
        <taxon>Pseudomonadales</taxon>
        <taxon>Pseudomonadaceae</taxon>
        <taxon>Pseudomonas</taxon>
        <taxon>Pseudomonas amygdali</taxon>
    </lineage>
</organism>
<evidence type="ECO:0000313" key="4">
    <source>
        <dbReference type="Proteomes" id="UP000050266"/>
    </source>
</evidence>
<dbReference type="PANTHER" id="PTHR46797">
    <property type="entry name" value="HTH-TYPE TRANSCRIPTIONAL REGULATOR"/>
    <property type="match status" value="1"/>
</dbReference>
<reference evidence="3 4" key="1">
    <citation type="submission" date="2015-09" db="EMBL/GenBank/DDBJ databases">
        <title>Genome announcement of multiple Pseudomonas syringae strains.</title>
        <authorList>
            <person name="Thakur S."/>
            <person name="Wang P.W."/>
            <person name="Gong Y."/>
            <person name="Weir B.S."/>
            <person name="Guttman D.S."/>
        </authorList>
    </citation>
    <scope>NUCLEOTIDE SEQUENCE [LARGE SCALE GENOMIC DNA]</scope>
    <source>
        <strain evidence="3 4">ICMP3962</strain>
    </source>
</reference>